<gene>
    <name evidence="1" type="ORF">EFY79_01430</name>
</gene>
<dbReference type="AlphaFoldDB" id="A0A3M9NQA9"/>
<reference evidence="1 2" key="1">
    <citation type="submission" date="2018-11" db="EMBL/GenBank/DDBJ databases">
        <title>Draft genome sequence of Ferruginibacter sp. BO-59.</title>
        <authorList>
            <person name="Im W.T."/>
        </authorList>
    </citation>
    <scope>NUCLEOTIDE SEQUENCE [LARGE SCALE GENOMIC DNA]</scope>
    <source>
        <strain evidence="1 2">BO-59</strain>
    </source>
</reference>
<evidence type="ECO:0000313" key="2">
    <source>
        <dbReference type="Proteomes" id="UP000267223"/>
    </source>
</evidence>
<keyword evidence="2" id="KW-1185">Reference proteome</keyword>
<dbReference type="EMBL" id="RJJR01000001">
    <property type="protein sequence ID" value="RNI39990.1"/>
    <property type="molecule type" value="Genomic_DNA"/>
</dbReference>
<comment type="caution">
    <text evidence="1">The sequence shown here is derived from an EMBL/GenBank/DDBJ whole genome shotgun (WGS) entry which is preliminary data.</text>
</comment>
<dbReference type="Proteomes" id="UP000267223">
    <property type="component" value="Unassembled WGS sequence"/>
</dbReference>
<name>A0A3M9NQA9_9BACT</name>
<accession>A0A3M9NQA9</accession>
<evidence type="ECO:0000313" key="1">
    <source>
        <dbReference type="EMBL" id="RNI39990.1"/>
    </source>
</evidence>
<proteinExistence type="predicted"/>
<organism evidence="1 2">
    <name type="scientific">Hanamia caeni</name>
    <dbReference type="NCBI Taxonomy" id="2294116"/>
    <lineage>
        <taxon>Bacteria</taxon>
        <taxon>Pseudomonadati</taxon>
        <taxon>Bacteroidota</taxon>
        <taxon>Chitinophagia</taxon>
        <taxon>Chitinophagales</taxon>
        <taxon>Chitinophagaceae</taxon>
        <taxon>Hanamia</taxon>
    </lineage>
</organism>
<sequence>MLPVVRVTASDGKNVAAIDPEFFYGITCKKLYRRLRAAKIICEPLSRRLLRKDFLSTNLKKKVNNLLCILANSIVLQKLMIMHQK</sequence>
<protein>
    <submittedName>
        <fullName evidence="1">Uncharacterized protein</fullName>
    </submittedName>
</protein>